<keyword evidence="5" id="KW-0119">Carbohydrate metabolism</keyword>
<feature type="region of interest" description="Disordered" evidence="7">
    <location>
        <begin position="124"/>
        <end position="154"/>
    </location>
</feature>
<keyword evidence="3" id="KW-0808">Transferase</keyword>
<evidence type="ECO:0000313" key="9">
    <source>
        <dbReference type="Proteomes" id="UP000233837"/>
    </source>
</evidence>
<evidence type="ECO:0000256" key="4">
    <source>
        <dbReference type="ARBA" id="ARBA00023253"/>
    </source>
</evidence>
<reference evidence="8 9" key="2">
    <citation type="journal article" date="2017" name="Nature">
        <title>The Apostasia genome and the evolution of orchids.</title>
        <authorList>
            <person name="Zhang G.Q."/>
            <person name="Liu K.W."/>
            <person name="Li Z."/>
            <person name="Lohaus R."/>
            <person name="Hsiao Y.Y."/>
            <person name="Niu S.C."/>
            <person name="Wang J.Y."/>
            <person name="Lin Y.C."/>
            <person name="Xu Q."/>
            <person name="Chen L.J."/>
            <person name="Yoshida K."/>
            <person name="Fujiwara S."/>
            <person name="Wang Z.W."/>
            <person name="Zhang Y.Q."/>
            <person name="Mitsuda N."/>
            <person name="Wang M."/>
            <person name="Liu G.H."/>
            <person name="Pecoraro L."/>
            <person name="Huang H.X."/>
            <person name="Xiao X.J."/>
            <person name="Lin M."/>
            <person name="Wu X.Y."/>
            <person name="Wu W.L."/>
            <person name="Chen Y.Y."/>
            <person name="Chang S.B."/>
            <person name="Sakamoto S."/>
            <person name="Ohme-Takagi M."/>
            <person name="Yagi M."/>
            <person name="Zeng S.J."/>
            <person name="Shen C.Y."/>
            <person name="Yeh C.M."/>
            <person name="Luo Y.B."/>
            <person name="Tsai W.C."/>
            <person name="Van de Peer Y."/>
            <person name="Liu Z.J."/>
        </authorList>
    </citation>
    <scope>NUCLEOTIDE SEQUENCE [LARGE SCALE GENOMIC DNA]</scope>
    <source>
        <tissue evidence="8">The whole plant</tissue>
    </source>
</reference>
<dbReference type="GO" id="GO:0006004">
    <property type="term" value="P:fucose metabolic process"/>
    <property type="evidence" value="ECO:0007669"/>
    <property type="project" value="UniProtKB-KW"/>
</dbReference>
<evidence type="ECO:0000256" key="1">
    <source>
        <dbReference type="ARBA" id="ARBA00007737"/>
    </source>
</evidence>
<feature type="compositionally biased region" description="Basic and acidic residues" evidence="7">
    <location>
        <begin position="124"/>
        <end position="134"/>
    </location>
</feature>
<evidence type="ECO:0000256" key="2">
    <source>
        <dbReference type="ARBA" id="ARBA00022676"/>
    </source>
</evidence>
<dbReference type="PIRSF" id="PIRSF009360">
    <property type="entry name" value="UCP009360"/>
    <property type="match status" value="1"/>
</dbReference>
<keyword evidence="2" id="KW-0328">Glycosyltransferase</keyword>
<dbReference type="InterPro" id="IPR024709">
    <property type="entry name" value="FucosylTrfase_pln"/>
</dbReference>
<evidence type="ECO:0000256" key="3">
    <source>
        <dbReference type="ARBA" id="ARBA00022679"/>
    </source>
</evidence>
<evidence type="ECO:0000256" key="6">
    <source>
        <dbReference type="ARBA" id="ARBA00030350"/>
    </source>
</evidence>
<proteinExistence type="inferred from homology"/>
<keyword evidence="9" id="KW-1185">Reference proteome</keyword>
<dbReference type="Pfam" id="PF10250">
    <property type="entry name" value="O-FucT"/>
    <property type="match status" value="1"/>
</dbReference>
<dbReference type="GO" id="GO:0016757">
    <property type="term" value="F:glycosyltransferase activity"/>
    <property type="evidence" value="ECO:0007669"/>
    <property type="project" value="UniProtKB-KW"/>
</dbReference>
<feature type="compositionally biased region" description="Basic and acidic residues" evidence="7">
    <location>
        <begin position="145"/>
        <end position="154"/>
    </location>
</feature>
<dbReference type="Gene3D" id="3.40.50.11350">
    <property type="match status" value="1"/>
</dbReference>
<organism evidence="8 9">
    <name type="scientific">Dendrobium catenatum</name>
    <dbReference type="NCBI Taxonomy" id="906689"/>
    <lineage>
        <taxon>Eukaryota</taxon>
        <taxon>Viridiplantae</taxon>
        <taxon>Streptophyta</taxon>
        <taxon>Embryophyta</taxon>
        <taxon>Tracheophyta</taxon>
        <taxon>Spermatophyta</taxon>
        <taxon>Magnoliopsida</taxon>
        <taxon>Liliopsida</taxon>
        <taxon>Asparagales</taxon>
        <taxon>Orchidaceae</taxon>
        <taxon>Epidendroideae</taxon>
        <taxon>Malaxideae</taxon>
        <taxon>Dendrobiinae</taxon>
        <taxon>Dendrobium</taxon>
    </lineage>
</organism>
<dbReference type="Proteomes" id="UP000233837">
    <property type="component" value="Unassembled WGS sequence"/>
</dbReference>
<dbReference type="PANTHER" id="PTHR31288:SF22">
    <property type="entry name" value="O-FUCOSYLTRANSFERASE 9"/>
    <property type="match status" value="1"/>
</dbReference>
<accession>A0A2I0X234</accession>
<keyword evidence="4" id="KW-0294">Fucose metabolism</keyword>
<dbReference type="PANTHER" id="PTHR31288">
    <property type="entry name" value="O-FUCOSYLTRANSFERASE FAMILY PROTEIN"/>
    <property type="match status" value="1"/>
</dbReference>
<reference evidence="8 9" key="1">
    <citation type="journal article" date="2016" name="Sci. Rep.">
        <title>The Dendrobium catenatum Lindl. genome sequence provides insights into polysaccharide synthase, floral development and adaptive evolution.</title>
        <authorList>
            <person name="Zhang G.Q."/>
            <person name="Xu Q."/>
            <person name="Bian C."/>
            <person name="Tsai W.C."/>
            <person name="Yeh C.M."/>
            <person name="Liu K.W."/>
            <person name="Yoshida K."/>
            <person name="Zhang L.S."/>
            <person name="Chang S.B."/>
            <person name="Chen F."/>
            <person name="Shi Y."/>
            <person name="Su Y.Y."/>
            <person name="Zhang Y.Q."/>
            <person name="Chen L.J."/>
            <person name="Yin Y."/>
            <person name="Lin M."/>
            <person name="Huang H."/>
            <person name="Deng H."/>
            <person name="Wang Z.W."/>
            <person name="Zhu S.L."/>
            <person name="Zhao X."/>
            <person name="Deng C."/>
            <person name="Niu S.C."/>
            <person name="Huang J."/>
            <person name="Wang M."/>
            <person name="Liu G.H."/>
            <person name="Yang H.J."/>
            <person name="Xiao X.J."/>
            <person name="Hsiao Y.Y."/>
            <person name="Wu W.L."/>
            <person name="Chen Y.Y."/>
            <person name="Mitsuda N."/>
            <person name="Ohme-Takagi M."/>
            <person name="Luo Y.B."/>
            <person name="Van de Peer Y."/>
            <person name="Liu Z.J."/>
        </authorList>
    </citation>
    <scope>NUCLEOTIDE SEQUENCE [LARGE SCALE GENOMIC DNA]</scope>
    <source>
        <tissue evidence="8">The whole plant</tissue>
    </source>
</reference>
<name>A0A2I0X234_9ASPA</name>
<gene>
    <name evidence="8" type="ORF">MA16_Dca003983</name>
</gene>
<sequence>MLQRFDNNISSIVNMRTKALSSKTYYLQKVLPRLLELGAVRIAPFSNRLAQSVPSNIQALRCLSNFEALRFSEPIRLLAENMVQRMVKNSSASGGKYISVHLRFEEDMVAFSCCTYDGGQKERKEMDKAREKSWRGKFNRPGRKINPEKNRREGKCPLTPLEVGMMLRGMGFDNMTSIYVASGIIYSSEKYMTPLRQLFPLLETKDTLASSEELIPFQGHSSRLAALDYTVCAHSEVFLTTQGGNFPHFLIGDRRFLYGGHSKTIKPDKRRLVLSLDNPNISWDKFKRNMLEILHHSDMKGVELRKPNASLYMFPMPDCMCPHS</sequence>
<evidence type="ECO:0000256" key="5">
    <source>
        <dbReference type="ARBA" id="ARBA00023277"/>
    </source>
</evidence>
<evidence type="ECO:0000313" key="8">
    <source>
        <dbReference type="EMBL" id="PKU81966.1"/>
    </source>
</evidence>
<dbReference type="InterPro" id="IPR019378">
    <property type="entry name" value="GDP-Fuc_O-FucTrfase"/>
</dbReference>
<dbReference type="AlphaFoldDB" id="A0A2I0X234"/>
<evidence type="ECO:0000256" key="7">
    <source>
        <dbReference type="SAM" id="MobiDB-lite"/>
    </source>
</evidence>
<comment type="similarity">
    <text evidence="1">Belongs to the glycosyltransferase GT106 family.</text>
</comment>
<dbReference type="EMBL" id="KZ502211">
    <property type="protein sequence ID" value="PKU81966.1"/>
    <property type="molecule type" value="Genomic_DNA"/>
</dbReference>
<protein>
    <recommendedName>
        <fullName evidence="6">O-fucosyltransferase family protein</fullName>
    </recommendedName>
</protein>